<evidence type="ECO:0000313" key="5">
    <source>
        <dbReference type="EMBL" id="KAK6956708.1"/>
    </source>
</evidence>
<dbReference type="Pfam" id="PF00891">
    <property type="entry name" value="Methyltransf_2"/>
    <property type="match status" value="1"/>
</dbReference>
<gene>
    <name evidence="5" type="ORF">Daesc_001987</name>
</gene>
<proteinExistence type="predicted"/>
<dbReference type="InterPro" id="IPR036388">
    <property type="entry name" value="WH-like_DNA-bd_sf"/>
</dbReference>
<evidence type="ECO:0000259" key="4">
    <source>
        <dbReference type="Pfam" id="PF00891"/>
    </source>
</evidence>
<dbReference type="Proteomes" id="UP001369815">
    <property type="component" value="Unassembled WGS sequence"/>
</dbReference>
<dbReference type="EMBL" id="JBANMG010000002">
    <property type="protein sequence ID" value="KAK6956708.1"/>
    <property type="molecule type" value="Genomic_DNA"/>
</dbReference>
<dbReference type="PANTHER" id="PTHR43712">
    <property type="entry name" value="PUTATIVE (AFU_ORTHOLOGUE AFUA_4G14580)-RELATED"/>
    <property type="match status" value="1"/>
</dbReference>
<evidence type="ECO:0000256" key="1">
    <source>
        <dbReference type="ARBA" id="ARBA00022603"/>
    </source>
</evidence>
<dbReference type="Gene3D" id="1.10.10.10">
    <property type="entry name" value="Winged helix-like DNA-binding domain superfamily/Winged helix DNA-binding domain"/>
    <property type="match status" value="1"/>
</dbReference>
<evidence type="ECO:0000313" key="6">
    <source>
        <dbReference type="Proteomes" id="UP001369815"/>
    </source>
</evidence>
<dbReference type="InterPro" id="IPR016461">
    <property type="entry name" value="COMT-like"/>
</dbReference>
<feature type="domain" description="O-methyltransferase C-terminal" evidence="4">
    <location>
        <begin position="231"/>
        <end position="431"/>
    </location>
</feature>
<comment type="caution">
    <text evidence="5">The sequence shown here is derived from an EMBL/GenBank/DDBJ whole genome shotgun (WGS) entry which is preliminary data.</text>
</comment>
<keyword evidence="6" id="KW-1185">Reference proteome</keyword>
<name>A0AAX6MVN7_9PEZI</name>
<dbReference type="GO" id="GO:0032259">
    <property type="term" value="P:methylation"/>
    <property type="evidence" value="ECO:0007669"/>
    <property type="project" value="UniProtKB-KW"/>
</dbReference>
<dbReference type="PROSITE" id="PS51683">
    <property type="entry name" value="SAM_OMT_II"/>
    <property type="match status" value="1"/>
</dbReference>
<keyword evidence="2" id="KW-0808">Transferase</keyword>
<dbReference type="InterPro" id="IPR036390">
    <property type="entry name" value="WH_DNA-bd_sf"/>
</dbReference>
<reference evidence="5 6" key="1">
    <citation type="journal article" date="2024" name="Front Chem Biol">
        <title>Unveiling the potential of Daldinia eschscholtzii MFLUCC 19-0629 through bioactivity and bioinformatics studies for enhanced sustainable agriculture production.</title>
        <authorList>
            <person name="Brooks S."/>
            <person name="Weaver J.A."/>
            <person name="Klomchit A."/>
            <person name="Alharthi S.A."/>
            <person name="Onlamun T."/>
            <person name="Nurani R."/>
            <person name="Vong T.K."/>
            <person name="Alberti F."/>
            <person name="Greco C."/>
        </authorList>
    </citation>
    <scope>NUCLEOTIDE SEQUENCE [LARGE SCALE GENOMIC DNA]</scope>
    <source>
        <strain evidence="5">MFLUCC 19-0629</strain>
    </source>
</reference>
<dbReference type="GO" id="GO:0008171">
    <property type="term" value="F:O-methyltransferase activity"/>
    <property type="evidence" value="ECO:0007669"/>
    <property type="project" value="InterPro"/>
</dbReference>
<evidence type="ECO:0000256" key="3">
    <source>
        <dbReference type="ARBA" id="ARBA00022691"/>
    </source>
</evidence>
<keyword evidence="1" id="KW-0489">Methyltransferase</keyword>
<dbReference type="PANTHER" id="PTHR43712:SF16">
    <property type="entry name" value="O-METHYLTRANSFERASE ELCB"/>
    <property type="match status" value="1"/>
</dbReference>
<accession>A0AAX6MVN7</accession>
<evidence type="ECO:0000256" key="2">
    <source>
        <dbReference type="ARBA" id="ARBA00022679"/>
    </source>
</evidence>
<organism evidence="5 6">
    <name type="scientific">Daldinia eschscholtzii</name>
    <dbReference type="NCBI Taxonomy" id="292717"/>
    <lineage>
        <taxon>Eukaryota</taxon>
        <taxon>Fungi</taxon>
        <taxon>Dikarya</taxon>
        <taxon>Ascomycota</taxon>
        <taxon>Pezizomycotina</taxon>
        <taxon>Sordariomycetes</taxon>
        <taxon>Xylariomycetidae</taxon>
        <taxon>Xylariales</taxon>
        <taxon>Hypoxylaceae</taxon>
        <taxon>Daldinia</taxon>
    </lineage>
</organism>
<dbReference type="AlphaFoldDB" id="A0AAX6MVN7"/>
<dbReference type="Gene3D" id="3.40.50.150">
    <property type="entry name" value="Vaccinia Virus protein VP39"/>
    <property type="match status" value="1"/>
</dbReference>
<protein>
    <recommendedName>
        <fullName evidence="4">O-methyltransferase C-terminal domain-containing protein</fullName>
    </recommendedName>
</protein>
<dbReference type="InterPro" id="IPR001077">
    <property type="entry name" value="COMT_C"/>
</dbReference>
<dbReference type="SUPFAM" id="SSF53335">
    <property type="entry name" value="S-adenosyl-L-methionine-dependent methyltransferases"/>
    <property type="match status" value="1"/>
</dbReference>
<dbReference type="InterPro" id="IPR029063">
    <property type="entry name" value="SAM-dependent_MTases_sf"/>
</dbReference>
<keyword evidence="3" id="KW-0949">S-adenosyl-L-methionine</keyword>
<sequence length="467" mass="51730">MKPTLTAPVGSFTELALEILQLASELDSKLARQNRKQTTFEFDTLQDLPTDINATRKEFINKTHAAKQLALGASGILRELVFQFTDDITLRAIHDFGLAQHVPLDRPATFQEIGQASGLDTSIVERILRHAMTNHIFSEAPGMPSGRVVHTGTSRLLATNPDALAAAFPKDIFLTTSRLSSEQKQWTIPANEPIVLVKDLASISIHLNEAILRWRDLPGDERDEPTQAATAIVYGPGQTYFEVLKNDEARAARFSGAMRHFAEGADGDVERMVASYPWDALDTEKAVLIDIGGGTGGAARAIATNTQHLQLVVQDLPGPVTKGAELLPPTLGSRIVFEAHDFFEAQPRQGVDAFFLRYILHNWSDKNAVRILKALVPGMKHGTRVLINEYVLPDGPETRYTQKFHRNLDILMLTVWNAKERTETMWKEIIEAVDPKLRFKGSRPIEGSTFSIVEAVWEEPGATPMGK</sequence>
<dbReference type="SUPFAM" id="SSF46785">
    <property type="entry name" value="Winged helix' DNA-binding domain"/>
    <property type="match status" value="1"/>
</dbReference>